<comment type="subcellular location">
    <subcellularLocation>
        <location evidence="1">Membrane</location>
        <topology evidence="1">Multi-pass membrane protein</topology>
    </subcellularLocation>
</comment>
<evidence type="ECO:0000313" key="8">
    <source>
        <dbReference type="Proteomes" id="UP000177050"/>
    </source>
</evidence>
<dbReference type="Gene3D" id="1.20.1540.10">
    <property type="entry name" value="Rhomboid-like"/>
    <property type="match status" value="1"/>
</dbReference>
<evidence type="ECO:0000256" key="3">
    <source>
        <dbReference type="ARBA" id="ARBA00022989"/>
    </source>
</evidence>
<comment type="caution">
    <text evidence="7">The sequence shown here is derived from an EMBL/GenBank/DDBJ whole genome shotgun (WGS) entry which is preliminary data.</text>
</comment>
<reference evidence="7 8" key="1">
    <citation type="journal article" date="2016" name="Nat. Commun.">
        <title>Thousands of microbial genomes shed light on interconnected biogeochemical processes in an aquifer system.</title>
        <authorList>
            <person name="Anantharaman K."/>
            <person name="Brown C.T."/>
            <person name="Hug L.A."/>
            <person name="Sharon I."/>
            <person name="Castelle C.J."/>
            <person name="Probst A.J."/>
            <person name="Thomas B.C."/>
            <person name="Singh A."/>
            <person name="Wilkins M.J."/>
            <person name="Karaoz U."/>
            <person name="Brodie E.L."/>
            <person name="Williams K.H."/>
            <person name="Hubbard S.S."/>
            <person name="Banfield J.F."/>
        </authorList>
    </citation>
    <scope>NUCLEOTIDE SEQUENCE [LARGE SCALE GENOMIC DNA]</scope>
</reference>
<dbReference type="GO" id="GO:0004252">
    <property type="term" value="F:serine-type endopeptidase activity"/>
    <property type="evidence" value="ECO:0007669"/>
    <property type="project" value="InterPro"/>
</dbReference>
<dbReference type="PANTHER" id="PTHR43731">
    <property type="entry name" value="RHOMBOID PROTEASE"/>
    <property type="match status" value="1"/>
</dbReference>
<evidence type="ECO:0000259" key="6">
    <source>
        <dbReference type="Pfam" id="PF01694"/>
    </source>
</evidence>
<evidence type="ECO:0000313" key="7">
    <source>
        <dbReference type="EMBL" id="OGK73983.1"/>
    </source>
</evidence>
<dbReference type="InterPro" id="IPR035952">
    <property type="entry name" value="Rhomboid-like_sf"/>
</dbReference>
<feature type="domain" description="Peptidase S54 rhomboid" evidence="6">
    <location>
        <begin position="59"/>
        <end position="210"/>
    </location>
</feature>
<dbReference type="InterPro" id="IPR050925">
    <property type="entry name" value="Rhomboid_protease_S54"/>
</dbReference>
<name>A0A1F7L1I9_9BACT</name>
<dbReference type="EMBL" id="MGBR01000001">
    <property type="protein sequence ID" value="OGK73983.1"/>
    <property type="molecule type" value="Genomic_DNA"/>
</dbReference>
<keyword evidence="4 5" id="KW-0472">Membrane</keyword>
<evidence type="ECO:0000256" key="5">
    <source>
        <dbReference type="SAM" id="Phobius"/>
    </source>
</evidence>
<evidence type="ECO:0000256" key="4">
    <source>
        <dbReference type="ARBA" id="ARBA00023136"/>
    </source>
</evidence>
<feature type="transmembrane region" description="Helical" evidence="5">
    <location>
        <begin position="59"/>
        <end position="84"/>
    </location>
</feature>
<evidence type="ECO:0000256" key="1">
    <source>
        <dbReference type="ARBA" id="ARBA00004141"/>
    </source>
</evidence>
<dbReference type="GO" id="GO:0016020">
    <property type="term" value="C:membrane"/>
    <property type="evidence" value="ECO:0007669"/>
    <property type="project" value="UniProtKB-SubCell"/>
</dbReference>
<keyword evidence="3 5" id="KW-1133">Transmembrane helix</keyword>
<proteinExistence type="predicted"/>
<dbReference type="AlphaFoldDB" id="A0A1F7L1I9"/>
<organism evidence="7 8">
    <name type="scientific">Candidatus Roizmanbacteria bacterium RIFOXYD1_FULL_38_12</name>
    <dbReference type="NCBI Taxonomy" id="1802093"/>
    <lineage>
        <taxon>Bacteria</taxon>
        <taxon>Candidatus Roizmaniibacteriota</taxon>
    </lineage>
</organism>
<dbReference type="SUPFAM" id="SSF144091">
    <property type="entry name" value="Rhomboid-like"/>
    <property type="match status" value="1"/>
</dbReference>
<keyword evidence="2 5" id="KW-0812">Transmembrane</keyword>
<feature type="transmembrane region" description="Helical" evidence="5">
    <location>
        <begin position="161"/>
        <end position="179"/>
    </location>
</feature>
<dbReference type="Proteomes" id="UP000177050">
    <property type="component" value="Unassembled WGS sequence"/>
</dbReference>
<dbReference type="PANTHER" id="PTHR43731:SF26">
    <property type="entry name" value="RHOMBOID-LIKE PROTEIN 10, CHLOROPLASTIC"/>
    <property type="match status" value="1"/>
</dbReference>
<sequence length="218" mass="24500">MLPIKDSDPPNKFTFATYIFIFITSVIFFIEFLTPDLDGFFKVWSLVPSQVNIDKIVTWYPFITSVFLHGGVMHILSNMWFLHIYGDNVEADMGPILYILFYIAAGIVANIAQYVLNMDSTVFHLGASGAIAGVMGYYLVRFPHNTITCLIPARYLTTIELPAQAVLGIWVVTQFFNSWGSLVATQSKGGVAWWAHLGGALFGIIIGFLFNIWKRKKI</sequence>
<feature type="transmembrane region" description="Helical" evidence="5">
    <location>
        <begin position="96"/>
        <end position="116"/>
    </location>
</feature>
<dbReference type="Pfam" id="PF01694">
    <property type="entry name" value="Rhomboid"/>
    <property type="match status" value="1"/>
</dbReference>
<evidence type="ECO:0000256" key="2">
    <source>
        <dbReference type="ARBA" id="ARBA00022692"/>
    </source>
</evidence>
<feature type="transmembrane region" description="Helical" evidence="5">
    <location>
        <begin position="12"/>
        <end position="33"/>
    </location>
</feature>
<feature type="transmembrane region" description="Helical" evidence="5">
    <location>
        <begin position="122"/>
        <end position="140"/>
    </location>
</feature>
<dbReference type="InterPro" id="IPR022764">
    <property type="entry name" value="Peptidase_S54_rhomboid_dom"/>
</dbReference>
<accession>A0A1F7L1I9</accession>
<feature type="transmembrane region" description="Helical" evidence="5">
    <location>
        <begin position="191"/>
        <end position="213"/>
    </location>
</feature>
<protein>
    <recommendedName>
        <fullName evidence="6">Peptidase S54 rhomboid domain-containing protein</fullName>
    </recommendedName>
</protein>
<gene>
    <name evidence="7" type="ORF">A3K52_04380</name>
</gene>